<dbReference type="FunFam" id="3.40.50.620:FF:000152">
    <property type="entry name" value="Isoleucine--tRNA ligase"/>
    <property type="match status" value="1"/>
</dbReference>
<evidence type="ECO:0000256" key="2">
    <source>
        <dbReference type="ARBA" id="ARBA00006887"/>
    </source>
</evidence>
<dbReference type="Gene3D" id="1.10.10.830">
    <property type="entry name" value="Ile-tRNA synthetase CP2 domain-like"/>
    <property type="match status" value="1"/>
</dbReference>
<evidence type="ECO:0000256" key="9">
    <source>
        <dbReference type="ARBA" id="ARBA00022840"/>
    </source>
</evidence>
<dbReference type="GO" id="GO:0005524">
    <property type="term" value="F:ATP binding"/>
    <property type="evidence" value="ECO:0007669"/>
    <property type="project" value="UniProtKB-UniRule"/>
</dbReference>
<feature type="binding site" evidence="14">
    <location>
        <position position="614"/>
    </location>
    <ligand>
        <name>ATP</name>
        <dbReference type="ChEBI" id="CHEBI:30616"/>
    </ligand>
</feature>
<dbReference type="CDD" id="cd07960">
    <property type="entry name" value="Anticodon_Ia_Ile_BEm"/>
    <property type="match status" value="1"/>
</dbReference>
<dbReference type="SUPFAM" id="SSF50677">
    <property type="entry name" value="ValRS/IleRS/LeuRS editing domain"/>
    <property type="match status" value="1"/>
</dbReference>
<keyword evidence="8 14" id="KW-0862">Zinc</keyword>
<evidence type="ECO:0000259" key="17">
    <source>
        <dbReference type="Pfam" id="PF08264"/>
    </source>
</evidence>
<dbReference type="NCBIfam" id="TIGR00392">
    <property type="entry name" value="ileS"/>
    <property type="match status" value="1"/>
</dbReference>
<dbReference type="KEGG" id="lga:LGAS_1196"/>
<evidence type="ECO:0000256" key="5">
    <source>
        <dbReference type="ARBA" id="ARBA00022598"/>
    </source>
</evidence>
<keyword evidence="6 14" id="KW-0479">Metal-binding</keyword>
<evidence type="ECO:0000256" key="13">
    <source>
        <dbReference type="ARBA" id="ARBA00048359"/>
    </source>
</evidence>
<dbReference type="InterPro" id="IPR023585">
    <property type="entry name" value="Ile-tRNA-ligase_type1"/>
</dbReference>
<feature type="binding site" evidence="14">
    <location>
        <position position="926"/>
    </location>
    <ligand>
        <name>Zn(2+)</name>
        <dbReference type="ChEBI" id="CHEBI:29105"/>
    </ligand>
</feature>
<accession>A0A805YQN4</accession>
<comment type="subcellular location">
    <subcellularLocation>
        <location evidence="1 14">Cytoplasm</location>
    </subcellularLocation>
</comment>
<dbReference type="FunFam" id="1.10.730.20:FF:000001">
    <property type="entry name" value="Isoleucine--tRNA ligase"/>
    <property type="match status" value="1"/>
</dbReference>
<evidence type="ECO:0000259" key="15">
    <source>
        <dbReference type="Pfam" id="PF00133"/>
    </source>
</evidence>
<evidence type="ECO:0000256" key="4">
    <source>
        <dbReference type="ARBA" id="ARBA00022490"/>
    </source>
</evidence>
<gene>
    <name evidence="14" type="primary">ileS</name>
    <name evidence="18" type="ordered locus">LGAS_1196</name>
</gene>
<evidence type="ECO:0000259" key="16">
    <source>
        <dbReference type="Pfam" id="PF06827"/>
    </source>
</evidence>
<name>A0A805YQN4_LACGA</name>
<feature type="domain" description="Aminoacyl-tRNA synthetase class Ia" evidence="15">
    <location>
        <begin position="37"/>
        <end position="649"/>
    </location>
</feature>
<evidence type="ECO:0000256" key="12">
    <source>
        <dbReference type="ARBA" id="ARBA00025217"/>
    </source>
</evidence>
<evidence type="ECO:0000256" key="6">
    <source>
        <dbReference type="ARBA" id="ARBA00022723"/>
    </source>
</evidence>
<feature type="domain" description="Zinc finger FPG/IleRS-type" evidence="16">
    <location>
        <begin position="900"/>
        <end position="927"/>
    </location>
</feature>
<dbReference type="InterPro" id="IPR010663">
    <property type="entry name" value="Znf_FPG/IleRS"/>
</dbReference>
<dbReference type="InterPro" id="IPR033708">
    <property type="entry name" value="Anticodon_Ile_BEm"/>
</dbReference>
<dbReference type="AlphaFoldDB" id="A0A805YQN4"/>
<comment type="subunit">
    <text evidence="3 14">Monomer.</text>
</comment>
<feature type="domain" description="Methionyl/Valyl/Leucyl/Isoleucyl-tRNA synthetase anticodon-binding" evidence="17">
    <location>
        <begin position="694"/>
        <end position="847"/>
    </location>
</feature>
<dbReference type="InterPro" id="IPR002301">
    <property type="entry name" value="Ile-tRNA-ligase"/>
</dbReference>
<dbReference type="GO" id="GO:0005829">
    <property type="term" value="C:cytosol"/>
    <property type="evidence" value="ECO:0007669"/>
    <property type="project" value="TreeGrafter"/>
</dbReference>
<evidence type="ECO:0000313" key="19">
    <source>
        <dbReference type="Proteomes" id="UP000000664"/>
    </source>
</evidence>
<dbReference type="EC" id="6.1.1.5" evidence="14"/>
<dbReference type="Pfam" id="PF06827">
    <property type="entry name" value="zf-FPG_IleRS"/>
    <property type="match status" value="1"/>
</dbReference>
<comment type="similarity">
    <text evidence="2 14">Belongs to the class-I aminoacyl-tRNA synthetase family. IleS type 1 subfamily.</text>
</comment>
<dbReference type="PROSITE" id="PS00178">
    <property type="entry name" value="AA_TRNA_LIGASE_I"/>
    <property type="match status" value="1"/>
</dbReference>
<dbReference type="GO" id="GO:0006428">
    <property type="term" value="P:isoleucyl-tRNA aminoacylation"/>
    <property type="evidence" value="ECO:0007669"/>
    <property type="project" value="UniProtKB-UniRule"/>
</dbReference>
<keyword evidence="11 14" id="KW-0030">Aminoacyl-tRNA synthetase</keyword>
<dbReference type="InterPro" id="IPR001412">
    <property type="entry name" value="aa-tRNA-synth_I_CS"/>
</dbReference>
<keyword evidence="5 14" id="KW-0436">Ligase</keyword>
<dbReference type="InterPro" id="IPR009080">
    <property type="entry name" value="tRNAsynth_Ia_anticodon-bd"/>
</dbReference>
<dbReference type="Gene3D" id="3.40.50.620">
    <property type="entry name" value="HUPs"/>
    <property type="match status" value="2"/>
</dbReference>
<evidence type="ECO:0000256" key="11">
    <source>
        <dbReference type="ARBA" id="ARBA00023146"/>
    </source>
</evidence>
<evidence type="ECO:0000256" key="8">
    <source>
        <dbReference type="ARBA" id="ARBA00022833"/>
    </source>
</evidence>
<feature type="binding site" evidence="14">
    <location>
        <position position="570"/>
    </location>
    <ligand>
        <name>L-isoleucyl-5'-AMP</name>
        <dbReference type="ChEBI" id="CHEBI:178002"/>
    </ligand>
</feature>
<keyword evidence="9 14" id="KW-0067">ATP-binding</keyword>
<feature type="short sequence motif" description="'HIGH' region" evidence="14">
    <location>
        <begin position="68"/>
        <end position="78"/>
    </location>
</feature>
<dbReference type="InterPro" id="IPR014729">
    <property type="entry name" value="Rossmann-like_a/b/a_fold"/>
</dbReference>
<dbReference type="Pfam" id="PF08264">
    <property type="entry name" value="Anticodon_1"/>
    <property type="match status" value="1"/>
</dbReference>
<dbReference type="InterPro" id="IPR050081">
    <property type="entry name" value="Ile-tRNA_ligase"/>
</dbReference>
<dbReference type="SUPFAM" id="SSF52374">
    <property type="entry name" value="Nucleotidylyl transferase"/>
    <property type="match status" value="1"/>
</dbReference>
<dbReference type="FunFam" id="1.10.10.830:FF:000001">
    <property type="entry name" value="Isoleucine--tRNA ligase"/>
    <property type="match status" value="1"/>
</dbReference>
<dbReference type="PANTHER" id="PTHR42765:SF1">
    <property type="entry name" value="ISOLEUCINE--TRNA LIGASE, MITOCHONDRIAL"/>
    <property type="match status" value="1"/>
</dbReference>
<dbReference type="PANTHER" id="PTHR42765">
    <property type="entry name" value="SOLEUCYL-TRNA SYNTHETASE"/>
    <property type="match status" value="1"/>
</dbReference>
<evidence type="ECO:0000313" key="18">
    <source>
        <dbReference type="EMBL" id="ABJ60565.1"/>
    </source>
</evidence>
<keyword evidence="10 14" id="KW-0648">Protein biosynthesis</keyword>
<evidence type="ECO:0000256" key="7">
    <source>
        <dbReference type="ARBA" id="ARBA00022741"/>
    </source>
</evidence>
<dbReference type="Proteomes" id="UP000000664">
    <property type="component" value="Chromosome"/>
</dbReference>
<sequence>MKLFLYKKGFFMRVKDTLNLGKTKFKMRGNLPVREAQWQKEWEENKLYEQRLKLNEGKPRFDLHDGPPFANGNIHMGHSLNKISKDIIVRFKNMNGYYAPYVPGWDTHGLPVEQQLAKKGVDRKSMDRAKYRELCRQFAVEQVKKQMADFKRLGVMADWDHPYITLQPKFEAEEIRVFGEMFKKGYIYKGKKPVYWSWSSESTLAEAEVEYHDIKSPRIYVAFPIEDGKGILDSDTSLVIWTTTPWTIPSNVGITVNPKFDYVVVEVNGKKYVIGADRLSAVAEDLGWKDYKVLKTLKGTDFDRMTYRHPLYGKTGLGQYGLVMNDTYVTDDDGTGLVHNATGFGEDDYNVGRRYGLAVFGPMDAQGRFTKEVPDPDLVGMFYDDANKVVTDKLEKAGALLKLSFFTHSYPHDWRTKKPVIYRATTQWFASVDKFRDQILAEIEKANFIPSWGKTRLYNMIKDRGDWVISRQRAWGVPLPIFYAEDDTPIVTPETIEHVAQIFEKEGSNAWYTHTAKELLPEGFKSEHSPNGKFRKETDILDVWFDSGSSWAGVMKERDGLGFPADLYLEGSDQYRGWFNSSLITSVAVTGKAPYKQVLSQGFVLDDKGHKMSKSLGNVISPNDVIKQMGAEIIRLWVAGADTTSDVAVSQDILRQSAESYRKIRNTMRFMLANTTDFDPKQNSIAYPDMSGVDQYMEIKLNRLIEEAIEAYNKFDFNSVYKKVFSFISNDLSAFYLDFAKDVLYIDPEDSETRRSMQTVIYDVLVKLTKLMTPILPHTMEEVWGYLKEPEDYVQLANMPEVEHFANEDEVLADWNDFMKVRSDVLKALEEARSAKVIGKSFEAHVTLYPTEETRKLLDKLNANVRQILIVSDLTVSDDQAPENAEKLSTASVVVEHAAGEVCPRCRRTTTDVGSDSRFPELCARCAAIVAENFPEAEKEGLEK</sequence>
<dbReference type="Gene3D" id="1.10.730.20">
    <property type="match status" value="1"/>
</dbReference>
<dbReference type="GO" id="GO:0000049">
    <property type="term" value="F:tRNA binding"/>
    <property type="evidence" value="ECO:0007669"/>
    <property type="project" value="InterPro"/>
</dbReference>
<proteinExistence type="inferred from homology"/>
<evidence type="ECO:0000256" key="10">
    <source>
        <dbReference type="ARBA" id="ARBA00022917"/>
    </source>
</evidence>
<dbReference type="CDD" id="cd00818">
    <property type="entry name" value="IleRS_core"/>
    <property type="match status" value="1"/>
</dbReference>
<dbReference type="Gene3D" id="3.90.740.10">
    <property type="entry name" value="Valyl/Leucyl/Isoleucyl-tRNA synthetase, editing domain"/>
    <property type="match status" value="1"/>
</dbReference>
<organism evidence="18 19">
    <name type="scientific">Lactobacillus gasseri (strain ATCC 33323 / DSM 20243 / BCRC 14619 / CIP 102991 / JCM 1131 / KCTC 3163 / NCIMB 11718 / NCTC 13722 / AM63)</name>
    <dbReference type="NCBI Taxonomy" id="324831"/>
    <lineage>
        <taxon>Bacteria</taxon>
        <taxon>Bacillati</taxon>
        <taxon>Bacillota</taxon>
        <taxon>Bacilli</taxon>
        <taxon>Lactobacillales</taxon>
        <taxon>Lactobacillaceae</taxon>
        <taxon>Lactobacillus</taxon>
    </lineage>
</organism>
<dbReference type="GO" id="GO:0008270">
    <property type="term" value="F:zinc ion binding"/>
    <property type="evidence" value="ECO:0007669"/>
    <property type="project" value="UniProtKB-UniRule"/>
</dbReference>
<reference evidence="18 19" key="1">
    <citation type="journal article" date="2006" name="Proc. Natl. Acad. Sci. U.S.A.">
        <title>Comparative genomics of the lactic acid bacteria.</title>
        <authorList>
            <person name="Makarova K."/>
            <person name="Slesarev A."/>
            <person name="Wolf Y."/>
            <person name="Sorokin A."/>
            <person name="Mirkin B."/>
            <person name="Koonin E."/>
            <person name="Pavlov A."/>
            <person name="Pavlova N."/>
            <person name="Karamychev V."/>
            <person name="Polouchine N."/>
            <person name="Shakhova V."/>
            <person name="Grigoriev I."/>
            <person name="Lou Y."/>
            <person name="Rohksar D."/>
            <person name="Lucas S."/>
            <person name="Huang K."/>
            <person name="Goodstein D.M."/>
            <person name="Hawkins T."/>
            <person name="Plengvidhya V."/>
            <person name="Welker D."/>
            <person name="Hughes J."/>
            <person name="Goh Y."/>
            <person name="Benson A."/>
            <person name="Baldwin K."/>
            <person name="Lee J.H."/>
            <person name="Diaz-Muniz I."/>
            <person name="Dosti B."/>
            <person name="Smeianov V."/>
            <person name="Wechter W."/>
            <person name="Barabote R."/>
            <person name="Lorca G."/>
            <person name="Altermann E."/>
            <person name="Barrangou R."/>
            <person name="Ganesan B."/>
            <person name="Xie Y."/>
            <person name="Rawsthorne H."/>
            <person name="Tamir D."/>
            <person name="Parker C."/>
            <person name="Breidt F."/>
            <person name="Broadbent J."/>
            <person name="Hutkins R."/>
            <person name="O'Sullivan D."/>
            <person name="Steele J."/>
            <person name="Unlu G."/>
            <person name="Saier M."/>
            <person name="Klaenhammer T."/>
            <person name="Richardson P."/>
            <person name="Kozyavkin S."/>
            <person name="Weimer B."/>
            <person name="Mills D."/>
        </authorList>
    </citation>
    <scope>NUCLEOTIDE SEQUENCE [LARGE SCALE GENOMIC DNA]</scope>
    <source>
        <strain evidence="19">ATCC 33323 / DSM 20243 / BCRC 14619 / CIP 102991 / JCM 1131 / KCTC 3163 / NCIMB 11718 / NCTC 13722 / AM63</strain>
    </source>
</reference>
<dbReference type="SUPFAM" id="SSF47323">
    <property type="entry name" value="Anticodon-binding domain of a subclass of class I aminoacyl-tRNA synthetases"/>
    <property type="match status" value="1"/>
</dbReference>
<evidence type="ECO:0000256" key="3">
    <source>
        <dbReference type="ARBA" id="ARBA00011245"/>
    </source>
</evidence>
<comment type="domain">
    <text evidence="14">IleRS has two distinct active sites: one for aminoacylation and one for editing. The misactivated valine is translocated from the active site to the editing site, which sterically excludes the correctly activated isoleucine. The single editing site contains two valyl binding pockets, one specific for each substrate (Val-AMP or Val-tRNA(Ile)).</text>
</comment>
<evidence type="ECO:0000256" key="14">
    <source>
        <dbReference type="HAMAP-Rule" id="MF_02002"/>
    </source>
</evidence>
<evidence type="ECO:0000256" key="1">
    <source>
        <dbReference type="ARBA" id="ARBA00004496"/>
    </source>
</evidence>
<dbReference type="Pfam" id="PF00133">
    <property type="entry name" value="tRNA-synt_1"/>
    <property type="match status" value="1"/>
</dbReference>
<dbReference type="GO" id="GO:0004822">
    <property type="term" value="F:isoleucine-tRNA ligase activity"/>
    <property type="evidence" value="ECO:0007669"/>
    <property type="project" value="UniProtKB-UniRule"/>
</dbReference>
<feature type="short sequence motif" description="'KMSKS' region" evidence="14">
    <location>
        <begin position="611"/>
        <end position="615"/>
    </location>
</feature>
<comment type="cofactor">
    <cofactor evidence="14">
        <name>Zn(2+)</name>
        <dbReference type="ChEBI" id="CHEBI:29105"/>
    </cofactor>
    <text evidence="14">Binds 1 zinc ion per subunit.</text>
</comment>
<dbReference type="InterPro" id="IPR002300">
    <property type="entry name" value="aa-tRNA-synth_Ia"/>
</dbReference>
<dbReference type="HAMAP" id="MF_02002">
    <property type="entry name" value="Ile_tRNA_synth_type1"/>
    <property type="match status" value="1"/>
</dbReference>
<dbReference type="InterPro" id="IPR009008">
    <property type="entry name" value="Val/Leu/Ile-tRNA-synth_edit"/>
</dbReference>
<dbReference type="InterPro" id="IPR013155">
    <property type="entry name" value="M/V/L/I-tRNA-synth_anticd-bd"/>
</dbReference>
<feature type="binding site" evidence="14">
    <location>
        <position position="906"/>
    </location>
    <ligand>
        <name>Zn(2+)</name>
        <dbReference type="ChEBI" id="CHEBI:29105"/>
    </ligand>
</feature>
<keyword evidence="7 14" id="KW-0547">Nucleotide-binding</keyword>
<dbReference type="PRINTS" id="PR00984">
    <property type="entry name" value="TRNASYNTHILE"/>
</dbReference>
<dbReference type="EMBL" id="CP000413">
    <property type="protein sequence ID" value="ABJ60565.1"/>
    <property type="molecule type" value="Genomic_DNA"/>
</dbReference>
<feature type="binding site" evidence="14">
    <location>
        <position position="903"/>
    </location>
    <ligand>
        <name>Zn(2+)</name>
        <dbReference type="ChEBI" id="CHEBI:29105"/>
    </ligand>
</feature>
<protein>
    <recommendedName>
        <fullName evidence="14">Isoleucine--tRNA ligase</fullName>
        <ecNumber evidence="14">6.1.1.5</ecNumber>
    </recommendedName>
    <alternativeName>
        <fullName evidence="14">Isoleucyl-tRNA synthetase</fullName>
        <shortName evidence="14">IleRS</shortName>
    </alternativeName>
</protein>
<feature type="binding site" evidence="14">
    <location>
        <position position="923"/>
    </location>
    <ligand>
        <name>Zn(2+)</name>
        <dbReference type="ChEBI" id="CHEBI:29105"/>
    </ligand>
</feature>
<keyword evidence="4 14" id="KW-0963">Cytoplasm</keyword>
<comment type="function">
    <text evidence="12 14">Catalyzes the attachment of isoleucine to tRNA(Ile). As IleRS can inadvertently accommodate and process structurally similar amino acids such as valine, to avoid such errors it has two additional distinct tRNA(Ile)-dependent editing activities. One activity is designated as 'pretransfer' editing and involves the hydrolysis of activated Val-AMP. The other activity is designated 'posttransfer' editing and involves deacylation of mischarged Val-tRNA(Ile).</text>
</comment>
<dbReference type="GO" id="GO:0002161">
    <property type="term" value="F:aminoacyl-tRNA deacylase activity"/>
    <property type="evidence" value="ECO:0007669"/>
    <property type="project" value="InterPro"/>
</dbReference>
<comment type="catalytic activity">
    <reaction evidence="13 14">
        <text>tRNA(Ile) + L-isoleucine + ATP = L-isoleucyl-tRNA(Ile) + AMP + diphosphate</text>
        <dbReference type="Rhea" id="RHEA:11060"/>
        <dbReference type="Rhea" id="RHEA-COMP:9666"/>
        <dbReference type="Rhea" id="RHEA-COMP:9695"/>
        <dbReference type="ChEBI" id="CHEBI:30616"/>
        <dbReference type="ChEBI" id="CHEBI:33019"/>
        <dbReference type="ChEBI" id="CHEBI:58045"/>
        <dbReference type="ChEBI" id="CHEBI:78442"/>
        <dbReference type="ChEBI" id="CHEBI:78528"/>
        <dbReference type="ChEBI" id="CHEBI:456215"/>
        <dbReference type="EC" id="6.1.1.5"/>
    </reaction>
</comment>